<dbReference type="InterPro" id="IPR042214">
    <property type="entry name" value="TruD_catalytic"/>
</dbReference>
<dbReference type="GO" id="GO:0003723">
    <property type="term" value="F:RNA binding"/>
    <property type="evidence" value="ECO:0007669"/>
    <property type="project" value="InterPro"/>
</dbReference>
<evidence type="ECO:0000256" key="2">
    <source>
        <dbReference type="ARBA" id="ARBA00022694"/>
    </source>
</evidence>
<dbReference type="Gene3D" id="3.30.2350.20">
    <property type="entry name" value="TruD, catalytic domain"/>
    <property type="match status" value="1"/>
</dbReference>
<name>A0A2S9YHN2_9BACT</name>
<dbReference type="Proteomes" id="UP000237968">
    <property type="component" value="Unassembled WGS sequence"/>
</dbReference>
<feature type="region of interest" description="Disordered" evidence="4">
    <location>
        <begin position="1"/>
        <end position="20"/>
    </location>
</feature>
<protein>
    <submittedName>
        <fullName evidence="6">tRNA pseudouridine synthase D</fullName>
        <ecNumber evidence="6">5.4.99.27</ecNumber>
    </submittedName>
</protein>
<dbReference type="InterPro" id="IPR011760">
    <property type="entry name" value="PsdUridine_synth_TruD_insert"/>
</dbReference>
<evidence type="ECO:0000313" key="6">
    <source>
        <dbReference type="EMBL" id="PRQ04561.1"/>
    </source>
</evidence>
<comment type="caution">
    <text evidence="6">The sequence shown here is derived from an EMBL/GenBank/DDBJ whole genome shotgun (WGS) entry which is preliminary data.</text>
</comment>
<evidence type="ECO:0000256" key="4">
    <source>
        <dbReference type="SAM" id="MobiDB-lite"/>
    </source>
</evidence>
<evidence type="ECO:0000313" key="7">
    <source>
        <dbReference type="Proteomes" id="UP000237968"/>
    </source>
</evidence>
<dbReference type="InterPro" id="IPR020103">
    <property type="entry name" value="PsdUridine_synth_cat_dom_sf"/>
</dbReference>
<dbReference type="GO" id="GO:0160150">
    <property type="term" value="F:tRNA pseudouridine(13) synthase activity"/>
    <property type="evidence" value="ECO:0007669"/>
    <property type="project" value="UniProtKB-EC"/>
</dbReference>
<dbReference type="EC" id="5.4.99.27" evidence="6"/>
<feature type="domain" description="TRUD" evidence="5">
    <location>
        <begin position="63"/>
        <end position="212"/>
    </location>
</feature>
<organism evidence="6 7">
    <name type="scientific">Enhygromyxa salina</name>
    <dbReference type="NCBI Taxonomy" id="215803"/>
    <lineage>
        <taxon>Bacteria</taxon>
        <taxon>Pseudomonadati</taxon>
        <taxon>Myxococcota</taxon>
        <taxon>Polyangia</taxon>
        <taxon>Nannocystales</taxon>
        <taxon>Nannocystaceae</taxon>
        <taxon>Enhygromyxa</taxon>
    </lineage>
</organism>
<dbReference type="Pfam" id="PF01142">
    <property type="entry name" value="TruD"/>
    <property type="match status" value="2"/>
</dbReference>
<evidence type="ECO:0000256" key="3">
    <source>
        <dbReference type="ARBA" id="ARBA00023235"/>
    </source>
</evidence>
<dbReference type="PROSITE" id="PS50984">
    <property type="entry name" value="TRUD"/>
    <property type="match status" value="1"/>
</dbReference>
<dbReference type="InterPro" id="IPR050170">
    <property type="entry name" value="TruD_pseudoU_synthase"/>
</dbReference>
<accession>A0A2S9YHN2</accession>
<comment type="similarity">
    <text evidence="1">Belongs to the pseudouridine synthase TruD family.</text>
</comment>
<dbReference type="PANTHER" id="PTHR47811">
    <property type="entry name" value="TRNA PSEUDOURIDINE SYNTHASE D"/>
    <property type="match status" value="1"/>
</dbReference>
<keyword evidence="3 6" id="KW-0413">Isomerase</keyword>
<keyword evidence="7" id="KW-1185">Reference proteome</keyword>
<dbReference type="AlphaFoldDB" id="A0A2S9YHN2"/>
<proteinExistence type="inferred from homology"/>
<dbReference type="EMBL" id="PVNK01000035">
    <property type="protein sequence ID" value="PRQ04561.1"/>
    <property type="molecule type" value="Genomic_DNA"/>
</dbReference>
<keyword evidence="2" id="KW-0819">tRNA processing</keyword>
<dbReference type="InterPro" id="IPR001656">
    <property type="entry name" value="PsdUridine_synth_TruD"/>
</dbReference>
<dbReference type="SUPFAM" id="SSF55120">
    <property type="entry name" value="Pseudouridine synthase"/>
    <property type="match status" value="1"/>
</dbReference>
<evidence type="ECO:0000259" key="5">
    <source>
        <dbReference type="PROSITE" id="PS50984"/>
    </source>
</evidence>
<dbReference type="GO" id="GO:0008033">
    <property type="term" value="P:tRNA processing"/>
    <property type="evidence" value="ECO:0007669"/>
    <property type="project" value="UniProtKB-KW"/>
</dbReference>
<dbReference type="PANTHER" id="PTHR47811:SF1">
    <property type="entry name" value="TRNA PSEUDOURIDINE SYNTHASE D"/>
    <property type="match status" value="1"/>
</dbReference>
<reference evidence="6 7" key="1">
    <citation type="submission" date="2018-03" db="EMBL/GenBank/DDBJ databases">
        <title>Draft Genome Sequences of the Obligatory Marine Myxobacteria Enhygromyxa salina SWB005.</title>
        <authorList>
            <person name="Poehlein A."/>
            <person name="Moghaddam J.A."/>
            <person name="Harms H."/>
            <person name="Alanjari M."/>
            <person name="Koenig G.M."/>
            <person name="Daniel R."/>
            <person name="Schaeberle T.F."/>
        </authorList>
    </citation>
    <scope>NUCLEOTIDE SEQUENCE [LARGE SCALE GENOMIC DNA]</scope>
    <source>
        <strain evidence="6 7">SWB005</strain>
    </source>
</reference>
<dbReference type="GO" id="GO:0005829">
    <property type="term" value="C:cytosol"/>
    <property type="evidence" value="ECO:0007669"/>
    <property type="project" value="TreeGrafter"/>
</dbReference>
<gene>
    <name evidence="6" type="primary">truD</name>
    <name evidence="6" type="ORF">ENSA5_06850</name>
</gene>
<sequence>MASLASFEHPAITLSDPRPHSHKLRRAHLHGNRFRVVIRGLELELDEAERRAAAVVERLASEGLRNYYGVQRFGRQARNLEPGLATLAGKRRRRQKGDLTLSAGQSALFNLYLATRAERGLSTTALAGDILQKRDSGGMFECEDPSSDQARIAAGELVVTGPMFGSKMRAPSPGTPAHELEREILSIVKLNPAKLAKLGRSAPGTRRRLLVWPDPIELARAPAVAEPCELTPGLELRFCLRPGSYATILLRELCG</sequence>
<evidence type="ECO:0000256" key="1">
    <source>
        <dbReference type="ARBA" id="ARBA00007953"/>
    </source>
</evidence>
<dbReference type="OrthoDB" id="1550679at2"/>
<dbReference type="GO" id="GO:0001522">
    <property type="term" value="P:pseudouridine synthesis"/>
    <property type="evidence" value="ECO:0007669"/>
    <property type="project" value="InterPro"/>
</dbReference>